<dbReference type="AlphaFoldDB" id="A0A3P8EN80"/>
<sequence length="60" mass="7112">MTHQLIHFHWYLLIGSHENRRVSYDENNTPSCYDVSSVAHSIVIKNLQHSKRHTSYTFPD</sequence>
<name>A0A3P8EN80_9TREM</name>
<reference evidence="1 2" key="1">
    <citation type="submission" date="2018-11" db="EMBL/GenBank/DDBJ databases">
        <authorList>
            <consortium name="Pathogen Informatics"/>
        </authorList>
    </citation>
    <scope>NUCLEOTIDE SEQUENCE [LARGE SCALE GENOMIC DNA]</scope>
    <source>
        <strain>Denwood</strain>
        <strain evidence="2">Zambia</strain>
    </source>
</reference>
<accession>A0A3P8EN80</accession>
<evidence type="ECO:0000313" key="1">
    <source>
        <dbReference type="EMBL" id="VDP45355.1"/>
    </source>
</evidence>
<gene>
    <name evidence="1" type="ORF">SMTD_LOCUS8575</name>
</gene>
<dbReference type="Proteomes" id="UP000269396">
    <property type="component" value="Unassembled WGS sequence"/>
</dbReference>
<keyword evidence="2" id="KW-1185">Reference proteome</keyword>
<protein>
    <submittedName>
        <fullName evidence="1">Uncharacterized protein</fullName>
    </submittedName>
</protein>
<proteinExistence type="predicted"/>
<evidence type="ECO:0000313" key="2">
    <source>
        <dbReference type="Proteomes" id="UP000269396"/>
    </source>
</evidence>
<dbReference type="EMBL" id="UZAL01029023">
    <property type="protein sequence ID" value="VDP45355.1"/>
    <property type="molecule type" value="Genomic_DNA"/>
</dbReference>
<organism evidence="1 2">
    <name type="scientific">Schistosoma mattheei</name>
    <dbReference type="NCBI Taxonomy" id="31246"/>
    <lineage>
        <taxon>Eukaryota</taxon>
        <taxon>Metazoa</taxon>
        <taxon>Spiralia</taxon>
        <taxon>Lophotrochozoa</taxon>
        <taxon>Platyhelminthes</taxon>
        <taxon>Trematoda</taxon>
        <taxon>Digenea</taxon>
        <taxon>Strigeidida</taxon>
        <taxon>Schistosomatoidea</taxon>
        <taxon>Schistosomatidae</taxon>
        <taxon>Schistosoma</taxon>
    </lineage>
</organism>